<keyword evidence="1" id="KW-0812">Transmembrane</keyword>
<dbReference type="PANTHER" id="PTHR30273:SF2">
    <property type="entry name" value="PROTEIN FECR"/>
    <property type="match status" value="1"/>
</dbReference>
<dbReference type="Gene3D" id="2.60.120.1440">
    <property type="match status" value="1"/>
</dbReference>
<dbReference type="InterPro" id="IPR012373">
    <property type="entry name" value="Ferrdict_sens_TM"/>
</dbReference>
<reference evidence="4 5" key="1">
    <citation type="submission" date="2018-11" db="EMBL/GenBank/DDBJ databases">
        <authorList>
            <person name="Zhou Z."/>
            <person name="Wang G."/>
        </authorList>
    </citation>
    <scope>NUCLEOTIDE SEQUENCE [LARGE SCALE GENOMIC DNA]</scope>
    <source>
        <strain evidence="4 5">KCTC42998</strain>
    </source>
</reference>
<evidence type="ECO:0000313" key="4">
    <source>
        <dbReference type="EMBL" id="RRB17198.1"/>
    </source>
</evidence>
<protein>
    <submittedName>
        <fullName evidence="4">DUF4974 domain-containing protein</fullName>
    </submittedName>
</protein>
<keyword evidence="5" id="KW-1185">Reference proteome</keyword>
<dbReference type="Pfam" id="PF04773">
    <property type="entry name" value="FecR"/>
    <property type="match status" value="1"/>
</dbReference>
<dbReference type="Proteomes" id="UP000274271">
    <property type="component" value="Unassembled WGS sequence"/>
</dbReference>
<dbReference type="EMBL" id="RQJP01000001">
    <property type="protein sequence ID" value="RRB17198.1"/>
    <property type="molecule type" value="Genomic_DNA"/>
</dbReference>
<evidence type="ECO:0000259" key="3">
    <source>
        <dbReference type="Pfam" id="PF16344"/>
    </source>
</evidence>
<dbReference type="InterPro" id="IPR032508">
    <property type="entry name" value="FecR_C"/>
</dbReference>
<name>A0A3P1CVC1_9BACT</name>
<evidence type="ECO:0000313" key="5">
    <source>
        <dbReference type="Proteomes" id="UP000274271"/>
    </source>
</evidence>
<dbReference type="RefSeq" id="WP_124903560.1">
    <property type="nucleotide sequence ID" value="NZ_RQJP01000001.1"/>
</dbReference>
<sequence length="331" mass="37509">MKFDHYTADDFLMDDSFVAYRRGTDSGAIAFWTHWQSGQPANLPEFREAERIYDLLSGQKPGLEESFSELQMLITKQQPTPEVIDWQPQRTGFRTGWWAVAASLLLVGGLGGYWFWQNQTISYQTDYGQQKTVSLPDGSTVTLNSHSKLQHRRNWTTGDSRDVTLDGEGFFAVRHLETEKPFRVITGDSFTVQVLGTEFTMTHRAGLNRVVLNRGRVRVGGPADGATLTLEPGQLAELDATGTLIRRNVPPERYNAWLRNQFVFEGATLPEAVRQVEEQFGIQIRFNSADVSNRRFTGILPLRDPEKVVNTLASYHHLKVSHEGKSYVLTR</sequence>
<accession>A0A3P1CVC1</accession>
<feature type="domain" description="FecR protein" evidence="2">
    <location>
        <begin position="123"/>
        <end position="218"/>
    </location>
</feature>
<organism evidence="4 5">
    <name type="scientific">Larkinella knui</name>
    <dbReference type="NCBI Taxonomy" id="2025310"/>
    <lineage>
        <taxon>Bacteria</taxon>
        <taxon>Pseudomonadati</taxon>
        <taxon>Bacteroidota</taxon>
        <taxon>Cytophagia</taxon>
        <taxon>Cytophagales</taxon>
        <taxon>Spirosomataceae</taxon>
        <taxon>Larkinella</taxon>
    </lineage>
</organism>
<proteinExistence type="predicted"/>
<dbReference type="GO" id="GO:0016989">
    <property type="term" value="F:sigma factor antagonist activity"/>
    <property type="evidence" value="ECO:0007669"/>
    <property type="project" value="TreeGrafter"/>
</dbReference>
<evidence type="ECO:0000259" key="2">
    <source>
        <dbReference type="Pfam" id="PF04773"/>
    </source>
</evidence>
<dbReference type="Pfam" id="PF16344">
    <property type="entry name" value="FecR_C"/>
    <property type="match status" value="1"/>
</dbReference>
<keyword evidence="1" id="KW-0472">Membrane</keyword>
<dbReference type="AlphaFoldDB" id="A0A3P1CVC1"/>
<feature type="domain" description="Protein FecR C-terminal" evidence="3">
    <location>
        <begin position="261"/>
        <end position="328"/>
    </location>
</feature>
<dbReference type="Gene3D" id="3.55.50.30">
    <property type="match status" value="1"/>
</dbReference>
<keyword evidence="1" id="KW-1133">Transmembrane helix</keyword>
<feature type="transmembrane region" description="Helical" evidence="1">
    <location>
        <begin position="96"/>
        <end position="116"/>
    </location>
</feature>
<dbReference type="PANTHER" id="PTHR30273">
    <property type="entry name" value="PERIPLASMIC SIGNAL SENSOR AND SIGMA FACTOR ACTIVATOR FECR-RELATED"/>
    <property type="match status" value="1"/>
</dbReference>
<dbReference type="OrthoDB" id="923517at2"/>
<gene>
    <name evidence="4" type="ORF">EHT87_02640</name>
</gene>
<dbReference type="InterPro" id="IPR006860">
    <property type="entry name" value="FecR"/>
</dbReference>
<comment type="caution">
    <text evidence="4">The sequence shown here is derived from an EMBL/GenBank/DDBJ whole genome shotgun (WGS) entry which is preliminary data.</text>
</comment>
<dbReference type="PIRSF" id="PIRSF018266">
    <property type="entry name" value="FecR"/>
    <property type="match status" value="1"/>
</dbReference>
<evidence type="ECO:0000256" key="1">
    <source>
        <dbReference type="SAM" id="Phobius"/>
    </source>
</evidence>